<dbReference type="Proteomes" id="UP000741013">
    <property type="component" value="Unassembled WGS sequence"/>
</dbReference>
<keyword evidence="2" id="KW-1185">Reference proteome</keyword>
<evidence type="ECO:0000313" key="2">
    <source>
        <dbReference type="Proteomes" id="UP000741013"/>
    </source>
</evidence>
<organism evidence="1 2">
    <name type="scientific">Amycolatopsis magusensis</name>
    <dbReference type="NCBI Taxonomy" id="882444"/>
    <lineage>
        <taxon>Bacteria</taxon>
        <taxon>Bacillati</taxon>
        <taxon>Actinomycetota</taxon>
        <taxon>Actinomycetes</taxon>
        <taxon>Pseudonocardiales</taxon>
        <taxon>Pseudonocardiaceae</taxon>
        <taxon>Amycolatopsis</taxon>
    </lineage>
</organism>
<sequence length="129" mass="14066">MTYVVPWISLAAASGVIGNATYDAVKRVTARVFSKREDEVKLSAYGPEDAQLVAKLVVMTRCAQLDWPMPKFDDFTITHLQLTGESEIWQVALTAPGLTAEVAVKRSGPTLMESQSMPATILRKPNPSS</sequence>
<dbReference type="RefSeq" id="WP_209666199.1">
    <property type="nucleotide sequence ID" value="NZ_JAGGMS010000001.1"/>
</dbReference>
<evidence type="ECO:0000313" key="1">
    <source>
        <dbReference type="EMBL" id="MBP2182975.1"/>
    </source>
</evidence>
<gene>
    <name evidence="1" type="ORF">JOM49_004501</name>
</gene>
<reference evidence="1 2" key="1">
    <citation type="submission" date="2021-03" db="EMBL/GenBank/DDBJ databases">
        <title>Sequencing the genomes of 1000 actinobacteria strains.</title>
        <authorList>
            <person name="Klenk H.-P."/>
        </authorList>
    </citation>
    <scope>NUCLEOTIDE SEQUENCE [LARGE SCALE GENOMIC DNA]</scope>
    <source>
        <strain evidence="1 2">DSM 45510</strain>
    </source>
</reference>
<dbReference type="EMBL" id="JAGGMS010000001">
    <property type="protein sequence ID" value="MBP2182975.1"/>
    <property type="molecule type" value="Genomic_DNA"/>
</dbReference>
<protein>
    <submittedName>
        <fullName evidence="1">Uncharacterized protein</fullName>
    </submittedName>
</protein>
<accession>A0ABS4PVP7</accession>
<name>A0ABS4PVP7_9PSEU</name>
<proteinExistence type="predicted"/>
<comment type="caution">
    <text evidence="1">The sequence shown here is derived from an EMBL/GenBank/DDBJ whole genome shotgun (WGS) entry which is preliminary data.</text>
</comment>